<dbReference type="OrthoDB" id="9798761at2"/>
<gene>
    <name evidence="2" type="ORF">ER308_08855</name>
</gene>
<sequence>MSAEPANAAPEPGRHMQALAYLPRDARAGVCHLELADPAVNLAVVRSDSLTALAGPLWAVPGCYVLLGPGPEPGSTRLYVGQSPQDVRGRLGEQVELKDWWEVAVAVSSAAANRAGRWTSACVGYLEGALYRRLQAEATLVDNHRTPGDHSIDAFRRHQLDRVTAPVLSLLRLQGLAAATEVLREADDARVETTETQPTWRAAAQWVLRRSATPLSVAQVLDRIRAHRLRDTDTATPEQTLFRTLREAATDPADPITRSDGTPLRYHAHPPTRAH</sequence>
<dbReference type="RefSeq" id="WP_131154647.1">
    <property type="nucleotide sequence ID" value="NZ_CP036402.1"/>
</dbReference>
<feature type="region of interest" description="Disordered" evidence="1">
    <location>
        <begin position="248"/>
        <end position="275"/>
    </location>
</feature>
<feature type="compositionally biased region" description="Basic residues" evidence="1">
    <location>
        <begin position="266"/>
        <end position="275"/>
    </location>
</feature>
<dbReference type="EMBL" id="CP036402">
    <property type="protein sequence ID" value="QBI19650.1"/>
    <property type="molecule type" value="Genomic_DNA"/>
</dbReference>
<dbReference type="Proteomes" id="UP000291469">
    <property type="component" value="Chromosome"/>
</dbReference>
<protein>
    <recommendedName>
        <fullName evidence="4">GIY-YIG nuclease family protein</fullName>
    </recommendedName>
</protein>
<proteinExistence type="predicted"/>
<evidence type="ECO:0000313" key="2">
    <source>
        <dbReference type="EMBL" id="QBI19650.1"/>
    </source>
</evidence>
<dbReference type="KEGG" id="erz:ER308_08855"/>
<dbReference type="AlphaFoldDB" id="A0A411YEM5"/>
<evidence type="ECO:0000256" key="1">
    <source>
        <dbReference type="SAM" id="MobiDB-lite"/>
    </source>
</evidence>
<organism evidence="2 3">
    <name type="scientific">Egibacter rhizosphaerae</name>
    <dbReference type="NCBI Taxonomy" id="1670831"/>
    <lineage>
        <taxon>Bacteria</taxon>
        <taxon>Bacillati</taxon>
        <taxon>Actinomycetota</taxon>
        <taxon>Nitriliruptoria</taxon>
        <taxon>Egibacterales</taxon>
        <taxon>Egibacteraceae</taxon>
        <taxon>Egibacter</taxon>
    </lineage>
</organism>
<evidence type="ECO:0000313" key="3">
    <source>
        <dbReference type="Proteomes" id="UP000291469"/>
    </source>
</evidence>
<keyword evidence="3" id="KW-1185">Reference proteome</keyword>
<accession>A0A411YEM5</accession>
<name>A0A411YEM5_9ACTN</name>
<reference evidence="2 3" key="1">
    <citation type="submission" date="2019-01" db="EMBL/GenBank/DDBJ databases">
        <title>Egibacter rhizosphaerae EGI 80759T.</title>
        <authorList>
            <person name="Chen D.-D."/>
            <person name="Tian Y."/>
            <person name="Jiao J.-Y."/>
            <person name="Zhang X.-T."/>
            <person name="Zhang Y.-G."/>
            <person name="Zhang Y."/>
            <person name="Xiao M."/>
            <person name="Shu W.-S."/>
            <person name="Li W.-J."/>
        </authorList>
    </citation>
    <scope>NUCLEOTIDE SEQUENCE [LARGE SCALE GENOMIC DNA]</scope>
    <source>
        <strain evidence="2 3">EGI 80759</strain>
    </source>
</reference>
<evidence type="ECO:0008006" key="4">
    <source>
        <dbReference type="Google" id="ProtNLM"/>
    </source>
</evidence>